<dbReference type="AlphaFoldDB" id="A0A0E9Q726"/>
<reference evidence="1" key="1">
    <citation type="submission" date="2014-11" db="EMBL/GenBank/DDBJ databases">
        <authorList>
            <person name="Amaro Gonzalez C."/>
        </authorList>
    </citation>
    <scope>NUCLEOTIDE SEQUENCE</scope>
</reference>
<accession>A0A0E9Q726</accession>
<organism evidence="1">
    <name type="scientific">Anguilla anguilla</name>
    <name type="common">European freshwater eel</name>
    <name type="synonym">Muraena anguilla</name>
    <dbReference type="NCBI Taxonomy" id="7936"/>
    <lineage>
        <taxon>Eukaryota</taxon>
        <taxon>Metazoa</taxon>
        <taxon>Chordata</taxon>
        <taxon>Craniata</taxon>
        <taxon>Vertebrata</taxon>
        <taxon>Euteleostomi</taxon>
        <taxon>Actinopterygii</taxon>
        <taxon>Neopterygii</taxon>
        <taxon>Teleostei</taxon>
        <taxon>Anguilliformes</taxon>
        <taxon>Anguillidae</taxon>
        <taxon>Anguilla</taxon>
    </lineage>
</organism>
<dbReference type="EMBL" id="GBXM01096028">
    <property type="protein sequence ID" value="JAH12549.1"/>
    <property type="molecule type" value="Transcribed_RNA"/>
</dbReference>
<proteinExistence type="predicted"/>
<evidence type="ECO:0000313" key="1">
    <source>
        <dbReference type="EMBL" id="JAH12549.1"/>
    </source>
</evidence>
<name>A0A0E9Q726_ANGAN</name>
<sequence length="36" mass="4229">MTAEDCPRVPKWIILQWLNPVFLKQFFLPLANSAKI</sequence>
<reference evidence="1" key="2">
    <citation type="journal article" date="2015" name="Fish Shellfish Immunol.">
        <title>Early steps in the European eel (Anguilla anguilla)-Vibrio vulnificus interaction in the gills: Role of the RtxA13 toxin.</title>
        <authorList>
            <person name="Callol A."/>
            <person name="Pajuelo D."/>
            <person name="Ebbesson L."/>
            <person name="Teles M."/>
            <person name="MacKenzie S."/>
            <person name="Amaro C."/>
        </authorList>
    </citation>
    <scope>NUCLEOTIDE SEQUENCE</scope>
</reference>
<protein>
    <submittedName>
        <fullName evidence="1">Uncharacterized protein</fullName>
    </submittedName>
</protein>